<feature type="domain" description="GGDEF" evidence="6">
    <location>
        <begin position="572"/>
        <end position="701"/>
    </location>
</feature>
<dbReference type="InterPro" id="IPR000160">
    <property type="entry name" value="GGDEF_dom"/>
</dbReference>
<evidence type="ECO:0000313" key="7">
    <source>
        <dbReference type="EMBL" id="MDT0595587.1"/>
    </source>
</evidence>
<dbReference type="PANTHER" id="PTHR45138">
    <property type="entry name" value="REGULATORY COMPONENTS OF SENSORY TRANSDUCTION SYSTEM"/>
    <property type="match status" value="1"/>
</dbReference>
<dbReference type="Gene3D" id="3.30.70.270">
    <property type="match status" value="1"/>
</dbReference>
<dbReference type="PANTHER" id="PTHR45138:SF9">
    <property type="entry name" value="DIGUANYLATE CYCLASE DGCM-RELATED"/>
    <property type="match status" value="1"/>
</dbReference>
<protein>
    <recommendedName>
        <fullName evidence="1">diguanylate cyclase</fullName>
        <ecNumber evidence="1">2.7.7.65</ecNumber>
    </recommendedName>
</protein>
<keyword evidence="4" id="KW-0812">Transmembrane</keyword>
<keyword evidence="8" id="KW-1185">Reference proteome</keyword>
<dbReference type="InterPro" id="IPR050469">
    <property type="entry name" value="Diguanylate_Cyclase"/>
</dbReference>
<keyword evidence="4" id="KW-1133">Transmembrane helix</keyword>
<dbReference type="CDD" id="cd01949">
    <property type="entry name" value="GGDEF"/>
    <property type="match status" value="1"/>
</dbReference>
<feature type="transmembrane region" description="Helical" evidence="4">
    <location>
        <begin position="506"/>
        <end position="526"/>
    </location>
</feature>
<dbReference type="SUPFAM" id="SSF48452">
    <property type="entry name" value="TPR-like"/>
    <property type="match status" value="2"/>
</dbReference>
<comment type="catalytic activity">
    <reaction evidence="2">
        <text>2 GTP = 3',3'-c-di-GMP + 2 diphosphate</text>
        <dbReference type="Rhea" id="RHEA:24898"/>
        <dbReference type="ChEBI" id="CHEBI:33019"/>
        <dbReference type="ChEBI" id="CHEBI:37565"/>
        <dbReference type="ChEBI" id="CHEBI:58805"/>
        <dbReference type="EC" id="2.7.7.65"/>
    </reaction>
</comment>
<sequence>MSRSPTVPIFAKPYFSILVCYLVLTCGNIANAQDISVQQETNPIAQISDSIAYLEQLRSDKDYQQVHKTLDFLMSDLLSQSDELLTARVLRIRAFTFYEQGLYEEALAAFNKVLKYLSRDDEEAITMRGSTFHQIGQTYKRLKNFEQALRFHNKALAAHTFLQDKTLISKSLKNVAILEFKLNNLRSSLEYVYQSLDLQEELNNPEEHAELLVLAGSTFRQLQRYETSLEYLDKALQMYRDLKDVGKIAESLNQMGLLYTRLGKYEEAQLLYQESIALPPEKVPSKTLAAAYRQIAVYEMDKGKYDFAMEMVQQAHTIFRNADERAKAIITARIIGEIYQKKDNIFQAREYYRESIRLAVLSDSKIGQLKSLIRLASSFYNDDVEKSESLYKEALALAKGSIHKTEVANIYRQLQKIEKERGDFQKALLWSEALIEISTEIYKEREENKLAFAKANLESHIMEVELDSLREKVELDQLTLVKKNNEIEIAKQASRIAELEIIKKRYTNIALFVLLVICFCIAFYIYRVSIASRKRNVELDYLADHDHLTNCFNRRGLFNIFEREFDAKDQTQGYSIIMADIDHFKEVNDTHGHDAGDEVLISFVECLKASVRKGDIVARYGGEEFCLVLPDTAVKQAIAVADKIRQTIENTTFENIRITCSFGIAESNKQDDTPTSIITRADNALYFSKQNGRNQVTLWHKDIVMTKKTGNR</sequence>
<dbReference type="SMART" id="SM00028">
    <property type="entry name" value="TPR"/>
    <property type="match status" value="7"/>
</dbReference>
<dbReference type="SMART" id="SM00267">
    <property type="entry name" value="GGDEF"/>
    <property type="match status" value="1"/>
</dbReference>
<keyword evidence="3" id="KW-0802">TPR repeat</keyword>
<dbReference type="Proteomes" id="UP001253545">
    <property type="component" value="Unassembled WGS sequence"/>
</dbReference>
<evidence type="ECO:0000313" key="8">
    <source>
        <dbReference type="Proteomes" id="UP001253545"/>
    </source>
</evidence>
<dbReference type="EC" id="2.7.7.65" evidence="1"/>
<dbReference type="RefSeq" id="WP_311369108.1">
    <property type="nucleotide sequence ID" value="NZ_JAVRHX010000003.1"/>
</dbReference>
<evidence type="ECO:0000256" key="5">
    <source>
        <dbReference type="SAM" id="SignalP"/>
    </source>
</evidence>
<dbReference type="Pfam" id="PF13424">
    <property type="entry name" value="TPR_12"/>
    <property type="match status" value="2"/>
</dbReference>
<dbReference type="EMBL" id="JAVRHX010000003">
    <property type="protein sequence ID" value="MDT0595587.1"/>
    <property type="molecule type" value="Genomic_DNA"/>
</dbReference>
<keyword evidence="5" id="KW-0732">Signal</keyword>
<dbReference type="SUPFAM" id="SSF55073">
    <property type="entry name" value="Nucleotide cyclase"/>
    <property type="match status" value="1"/>
</dbReference>
<dbReference type="Gene3D" id="1.25.40.10">
    <property type="entry name" value="Tetratricopeptide repeat domain"/>
    <property type="match status" value="3"/>
</dbReference>
<gene>
    <name evidence="7" type="ORF">RM552_12085</name>
</gene>
<evidence type="ECO:0000256" key="4">
    <source>
        <dbReference type="SAM" id="Phobius"/>
    </source>
</evidence>
<comment type="caution">
    <text evidence="7">The sequence shown here is derived from an EMBL/GenBank/DDBJ whole genome shotgun (WGS) entry which is preliminary data.</text>
</comment>
<evidence type="ECO:0000256" key="3">
    <source>
        <dbReference type="PROSITE-ProRule" id="PRU00339"/>
    </source>
</evidence>
<reference evidence="7 8" key="1">
    <citation type="submission" date="2023-09" db="EMBL/GenBank/DDBJ databases">
        <authorList>
            <person name="Rey-Velasco X."/>
        </authorList>
    </citation>
    <scope>NUCLEOTIDE SEQUENCE [LARGE SCALE GENOMIC DNA]</scope>
    <source>
        <strain evidence="7 8">P117</strain>
    </source>
</reference>
<organism evidence="7 8">
    <name type="scientific">Glaciecola petra</name>
    <dbReference type="NCBI Taxonomy" id="3075602"/>
    <lineage>
        <taxon>Bacteria</taxon>
        <taxon>Pseudomonadati</taxon>
        <taxon>Pseudomonadota</taxon>
        <taxon>Gammaproteobacteria</taxon>
        <taxon>Alteromonadales</taxon>
        <taxon>Alteromonadaceae</taxon>
        <taxon>Glaciecola</taxon>
    </lineage>
</organism>
<dbReference type="InterPro" id="IPR011990">
    <property type="entry name" value="TPR-like_helical_dom_sf"/>
</dbReference>
<feature type="chain" id="PRO_5046510959" description="diguanylate cyclase" evidence="5">
    <location>
        <begin position="33"/>
        <end position="712"/>
    </location>
</feature>
<feature type="repeat" description="TPR" evidence="3">
    <location>
        <begin position="209"/>
        <end position="242"/>
    </location>
</feature>
<evidence type="ECO:0000259" key="6">
    <source>
        <dbReference type="PROSITE" id="PS50887"/>
    </source>
</evidence>
<name>A0ABU2ZSH9_9ALTE</name>
<dbReference type="PROSITE" id="PS50005">
    <property type="entry name" value="TPR"/>
    <property type="match status" value="2"/>
</dbReference>
<dbReference type="InterPro" id="IPR043128">
    <property type="entry name" value="Rev_trsase/Diguanyl_cyclase"/>
</dbReference>
<dbReference type="Pfam" id="PF00990">
    <property type="entry name" value="GGDEF"/>
    <property type="match status" value="1"/>
</dbReference>
<dbReference type="InterPro" id="IPR029787">
    <property type="entry name" value="Nucleotide_cyclase"/>
</dbReference>
<feature type="repeat" description="TPR" evidence="3">
    <location>
        <begin position="249"/>
        <end position="282"/>
    </location>
</feature>
<dbReference type="PROSITE" id="PS50293">
    <property type="entry name" value="TPR_REGION"/>
    <property type="match status" value="1"/>
</dbReference>
<keyword evidence="4" id="KW-0472">Membrane</keyword>
<dbReference type="PROSITE" id="PS50887">
    <property type="entry name" value="GGDEF"/>
    <property type="match status" value="1"/>
</dbReference>
<accession>A0ABU2ZSH9</accession>
<evidence type="ECO:0000256" key="1">
    <source>
        <dbReference type="ARBA" id="ARBA00012528"/>
    </source>
</evidence>
<feature type="signal peptide" evidence="5">
    <location>
        <begin position="1"/>
        <end position="32"/>
    </location>
</feature>
<dbReference type="InterPro" id="IPR019734">
    <property type="entry name" value="TPR_rpt"/>
</dbReference>
<evidence type="ECO:0000256" key="2">
    <source>
        <dbReference type="ARBA" id="ARBA00034247"/>
    </source>
</evidence>
<dbReference type="NCBIfam" id="TIGR00254">
    <property type="entry name" value="GGDEF"/>
    <property type="match status" value="1"/>
</dbReference>
<proteinExistence type="predicted"/>